<dbReference type="GO" id="GO:0017038">
    <property type="term" value="P:protein import"/>
    <property type="evidence" value="ECO:0007669"/>
    <property type="project" value="InterPro"/>
</dbReference>
<evidence type="ECO:0000256" key="2">
    <source>
        <dbReference type="ARBA" id="ARBA00007650"/>
    </source>
</evidence>
<dbReference type="CDD" id="cd18803">
    <property type="entry name" value="SF2_C_secA"/>
    <property type="match status" value="1"/>
</dbReference>
<dbReference type="InterPro" id="IPR020937">
    <property type="entry name" value="SecA_CS"/>
</dbReference>
<dbReference type="PROSITE" id="PS51194">
    <property type="entry name" value="HELICASE_CTER"/>
    <property type="match status" value="1"/>
</dbReference>
<dbReference type="InterPro" id="IPR044722">
    <property type="entry name" value="SecA_SF2_C"/>
</dbReference>
<evidence type="ECO:0000259" key="11">
    <source>
        <dbReference type="PROSITE" id="PS51194"/>
    </source>
</evidence>
<dbReference type="SUPFAM" id="SSF52540">
    <property type="entry name" value="P-loop containing nucleoside triphosphate hydrolases"/>
    <property type="match status" value="1"/>
</dbReference>
<evidence type="ECO:0000256" key="4">
    <source>
        <dbReference type="ARBA" id="ARBA00022490"/>
    </source>
</evidence>
<dbReference type="GO" id="GO:0005829">
    <property type="term" value="C:cytosol"/>
    <property type="evidence" value="ECO:0007669"/>
    <property type="project" value="TreeGrafter"/>
</dbReference>
<evidence type="ECO:0000256" key="10">
    <source>
        <dbReference type="ARBA" id="ARBA00023136"/>
    </source>
</evidence>
<dbReference type="GO" id="GO:0005524">
    <property type="term" value="F:ATP binding"/>
    <property type="evidence" value="ECO:0007669"/>
    <property type="project" value="UniProtKB-KW"/>
</dbReference>
<evidence type="ECO:0000256" key="9">
    <source>
        <dbReference type="ARBA" id="ARBA00023010"/>
    </source>
</evidence>
<keyword evidence="3" id="KW-0813">Transport</keyword>
<dbReference type="Gene3D" id="1.10.3060.10">
    <property type="entry name" value="Helical scaffold and wing domains of SecA"/>
    <property type="match status" value="1"/>
</dbReference>
<dbReference type="InterPro" id="IPR001650">
    <property type="entry name" value="Helicase_C-like"/>
</dbReference>
<dbReference type="Gene3D" id="3.40.50.300">
    <property type="entry name" value="P-loop containing nucleotide triphosphate hydrolases"/>
    <property type="match status" value="2"/>
</dbReference>
<reference evidence="13" key="1">
    <citation type="submission" date="2018-05" db="EMBL/GenBank/DDBJ databases">
        <authorList>
            <person name="Lanie J.A."/>
            <person name="Ng W.-L."/>
            <person name="Kazmierczak K.M."/>
            <person name="Andrzejewski T.M."/>
            <person name="Davidsen T.M."/>
            <person name="Wayne K.J."/>
            <person name="Tettelin H."/>
            <person name="Glass J.I."/>
            <person name="Rusch D."/>
            <person name="Podicherti R."/>
            <person name="Tsui H.-C.T."/>
            <person name="Winkler M.E."/>
        </authorList>
    </citation>
    <scope>NUCLEOTIDE SEQUENCE</scope>
</reference>
<evidence type="ECO:0000259" key="12">
    <source>
        <dbReference type="PROSITE" id="PS51196"/>
    </source>
</evidence>
<evidence type="ECO:0000256" key="8">
    <source>
        <dbReference type="ARBA" id="ARBA00022967"/>
    </source>
</evidence>
<comment type="similarity">
    <text evidence="2">Belongs to the SecA family.</text>
</comment>
<dbReference type="FunFam" id="3.40.50.300:FF:000113">
    <property type="entry name" value="Preprotein translocase subunit SecA"/>
    <property type="match status" value="1"/>
</dbReference>
<gene>
    <name evidence="13" type="ORF">METZ01_LOCUS261189</name>
</gene>
<dbReference type="InterPro" id="IPR000185">
    <property type="entry name" value="SecA"/>
</dbReference>
<dbReference type="InterPro" id="IPR036266">
    <property type="entry name" value="SecA_Wing/Scaffold_sf"/>
</dbReference>
<dbReference type="Pfam" id="PF21090">
    <property type="entry name" value="P-loop_SecA"/>
    <property type="match status" value="1"/>
</dbReference>
<dbReference type="InterPro" id="IPR027417">
    <property type="entry name" value="P-loop_NTPase"/>
</dbReference>
<protein>
    <submittedName>
        <fullName evidence="13">Uncharacterized protein</fullName>
    </submittedName>
</protein>
<evidence type="ECO:0000256" key="5">
    <source>
        <dbReference type="ARBA" id="ARBA00022741"/>
    </source>
</evidence>
<dbReference type="InterPro" id="IPR014018">
    <property type="entry name" value="SecA_motor_DEAD"/>
</dbReference>
<dbReference type="PROSITE" id="PS01312">
    <property type="entry name" value="SECA"/>
    <property type="match status" value="1"/>
</dbReference>
<dbReference type="PROSITE" id="PS51196">
    <property type="entry name" value="SECA_MOTOR_DEAD"/>
    <property type="match status" value="1"/>
</dbReference>
<keyword evidence="7" id="KW-0653">Protein transport</keyword>
<keyword evidence="4" id="KW-0963">Cytoplasm</keyword>
<keyword evidence="9" id="KW-0811">Translocation</keyword>
<dbReference type="PANTHER" id="PTHR30612:SF0">
    <property type="entry name" value="CHLOROPLAST PROTEIN-TRANSPORTING ATPASE"/>
    <property type="match status" value="1"/>
</dbReference>
<dbReference type="GO" id="GO:0043952">
    <property type="term" value="P:protein transport by the Sec complex"/>
    <property type="evidence" value="ECO:0007669"/>
    <property type="project" value="TreeGrafter"/>
</dbReference>
<evidence type="ECO:0000256" key="1">
    <source>
        <dbReference type="ARBA" id="ARBA00004170"/>
    </source>
</evidence>
<dbReference type="PANTHER" id="PTHR30612">
    <property type="entry name" value="SECA INNER MEMBRANE COMPONENT OF SEC PROTEIN SECRETION SYSTEM"/>
    <property type="match status" value="1"/>
</dbReference>
<dbReference type="EMBL" id="UINC01072584">
    <property type="protein sequence ID" value="SVC08335.1"/>
    <property type="molecule type" value="Genomic_DNA"/>
</dbReference>
<proteinExistence type="inferred from homology"/>
<dbReference type="SUPFAM" id="SSF81886">
    <property type="entry name" value="Helical scaffold and wing domains of SecA"/>
    <property type="match status" value="1"/>
</dbReference>
<dbReference type="InterPro" id="IPR011116">
    <property type="entry name" value="SecA_Wing/Scaffold"/>
</dbReference>
<evidence type="ECO:0000256" key="7">
    <source>
        <dbReference type="ARBA" id="ARBA00022927"/>
    </source>
</evidence>
<dbReference type="Pfam" id="PF07516">
    <property type="entry name" value="SecA_SW"/>
    <property type="match status" value="1"/>
</dbReference>
<feature type="domain" description="Helicase C-terminal" evidence="11">
    <location>
        <begin position="59"/>
        <end position="263"/>
    </location>
</feature>
<feature type="non-terminal residue" evidence="13">
    <location>
        <position position="1"/>
    </location>
</feature>
<name>A0A382J9T5_9ZZZZ</name>
<dbReference type="GO" id="GO:0031522">
    <property type="term" value="C:cell envelope Sec protein transport complex"/>
    <property type="evidence" value="ECO:0007669"/>
    <property type="project" value="TreeGrafter"/>
</dbReference>
<keyword evidence="6" id="KW-0067">ATP-binding</keyword>
<dbReference type="GO" id="GO:0005886">
    <property type="term" value="C:plasma membrane"/>
    <property type="evidence" value="ECO:0007669"/>
    <property type="project" value="TreeGrafter"/>
</dbReference>
<keyword evidence="8" id="KW-1278">Translocase</keyword>
<comment type="subcellular location">
    <subcellularLocation>
        <location evidence="1">Membrane</location>
        <topology evidence="1">Peripheral membrane protein</topology>
    </subcellularLocation>
</comment>
<dbReference type="GO" id="GO:0006886">
    <property type="term" value="P:intracellular protein transport"/>
    <property type="evidence" value="ECO:0007669"/>
    <property type="project" value="InterPro"/>
</dbReference>
<evidence type="ECO:0000313" key="13">
    <source>
        <dbReference type="EMBL" id="SVC08335.1"/>
    </source>
</evidence>
<keyword evidence="10" id="KW-0472">Membrane</keyword>
<evidence type="ECO:0000256" key="3">
    <source>
        <dbReference type="ARBA" id="ARBA00022448"/>
    </source>
</evidence>
<dbReference type="AlphaFoldDB" id="A0A382J9T5"/>
<feature type="non-terminal residue" evidence="13">
    <location>
        <position position="349"/>
    </location>
</feature>
<keyword evidence="5" id="KW-0547">Nucleotide-binding</keyword>
<feature type="domain" description="SecA family profile" evidence="12">
    <location>
        <begin position="1"/>
        <end position="247"/>
    </location>
</feature>
<sequence length="349" mass="39715">RMYDKLAGMTGTAETEESEFHQIYGLDVLVIPPNRPIVRDDRDDLIFRTKREKYVAIMDEVERLNRLELPVLVGTTNVDVSETLSRMLKRRGIQHQVLNAKHHKSESEIVLDAGQPGAVTIATNMAGRGTDIKLGDGITEARTVDWIGSRNIDIEAVMPVDPVRSEKLKLEQAEDVLEDGGLQILGSERHDSRRIDRQLRGRSGRQGDPGASQFYLSLEDDLMRLFGSERIANVMDRFGAEEGEVITHGLVTKSIERAQKRVEINNFEARKRLLDYDDVMNQQREVIYDLRLFALEGGEDLKGEIWEMIEHSARDAIEEYASTEVPEEEWDLAGLRQRLLLDCFVTVNQ</sequence>
<accession>A0A382J9T5</accession>
<organism evidence="13">
    <name type="scientific">marine metagenome</name>
    <dbReference type="NCBI Taxonomy" id="408172"/>
    <lineage>
        <taxon>unclassified sequences</taxon>
        <taxon>metagenomes</taxon>
        <taxon>ecological metagenomes</taxon>
    </lineage>
</organism>
<dbReference type="GO" id="GO:0006605">
    <property type="term" value="P:protein targeting"/>
    <property type="evidence" value="ECO:0007669"/>
    <property type="project" value="InterPro"/>
</dbReference>
<evidence type="ECO:0000256" key="6">
    <source>
        <dbReference type="ARBA" id="ARBA00022840"/>
    </source>
</evidence>